<dbReference type="GO" id="GO:0032958">
    <property type="term" value="P:inositol phosphate biosynthetic process"/>
    <property type="evidence" value="ECO:0007669"/>
    <property type="project" value="InterPro"/>
</dbReference>
<accession>A0AAD5XEE9</accession>
<dbReference type="GO" id="GO:0005634">
    <property type="term" value="C:nucleus"/>
    <property type="evidence" value="ECO:0007669"/>
    <property type="project" value="TreeGrafter"/>
</dbReference>
<dbReference type="EC" id="2.7.-.-" evidence="4"/>
<evidence type="ECO:0000313" key="5">
    <source>
        <dbReference type="EMBL" id="KAJ3124935.1"/>
    </source>
</evidence>
<dbReference type="AlphaFoldDB" id="A0AAD5XEE9"/>
<dbReference type="PANTHER" id="PTHR12400">
    <property type="entry name" value="INOSITOL POLYPHOSPHATE KINASE"/>
    <property type="match status" value="1"/>
</dbReference>
<dbReference type="Gene3D" id="3.30.470.160">
    <property type="entry name" value="Inositol polyphosphate kinase"/>
    <property type="match status" value="1"/>
</dbReference>
<dbReference type="Proteomes" id="UP001211907">
    <property type="component" value="Unassembled WGS sequence"/>
</dbReference>
<evidence type="ECO:0000256" key="4">
    <source>
        <dbReference type="RuleBase" id="RU363090"/>
    </source>
</evidence>
<keyword evidence="3 4" id="KW-0418">Kinase</keyword>
<dbReference type="InterPro" id="IPR038286">
    <property type="entry name" value="IPK_sf"/>
</dbReference>
<dbReference type="SUPFAM" id="SSF56104">
    <property type="entry name" value="SAICAR synthase-like"/>
    <property type="match status" value="1"/>
</dbReference>
<keyword evidence="6" id="KW-1185">Reference proteome</keyword>
<keyword evidence="2 4" id="KW-0808">Transferase</keyword>
<comment type="similarity">
    <text evidence="1 4">Belongs to the inositol phosphokinase (IPK) family.</text>
</comment>
<name>A0AAD5XEE9_9FUNG</name>
<proteinExistence type="inferred from homology"/>
<reference evidence="5" key="1">
    <citation type="submission" date="2020-05" db="EMBL/GenBank/DDBJ databases">
        <title>Phylogenomic resolution of chytrid fungi.</title>
        <authorList>
            <person name="Stajich J.E."/>
            <person name="Amses K."/>
            <person name="Simmons R."/>
            <person name="Seto K."/>
            <person name="Myers J."/>
            <person name="Bonds A."/>
            <person name="Quandt C.A."/>
            <person name="Barry K."/>
            <person name="Liu P."/>
            <person name="Grigoriev I."/>
            <person name="Longcore J.E."/>
            <person name="James T.Y."/>
        </authorList>
    </citation>
    <scope>NUCLEOTIDE SEQUENCE</scope>
    <source>
        <strain evidence="5">JEL0513</strain>
    </source>
</reference>
<evidence type="ECO:0000256" key="2">
    <source>
        <dbReference type="ARBA" id="ARBA00022679"/>
    </source>
</evidence>
<sequence>MEWRNEESEAVIKLELFEHQVAGHAQSLWRVVERVTAARGYDTVTVDSGIVDAHTDNNADNGGTRTELETCLLAKQLQPVEAAFYVASQAVPSTLTPFLPAFHGVYTARIPPNLNATNNRGDGVRFAKVLVIQNTIAHLPKPSVADIKLGTRLFGPDANAEKIGRMISHAKNTTSGAVGLRICGLKVYCQNQNSSFSSYTVASREFGRSLTPESLPSGFAQFFAEIGNQDIRTLLIRRFLFKISVLLDALKQTECRLYGASLLLAFDNSCLTASTPVKSIDPFIVVRLIDFAHSFYCPGNGYDEGAIFATTVRTRFLKPLPIGIVYKDPRNQHTYKVIEKRINTTFSKYGAPYLGPTEPALIDVPDKWMKMTNPQQANINQ</sequence>
<comment type="caution">
    <text evidence="5">The sequence shown here is derived from an EMBL/GenBank/DDBJ whole genome shotgun (WGS) entry which is preliminary data.</text>
</comment>
<dbReference type="InterPro" id="IPR005522">
    <property type="entry name" value="IPK"/>
</dbReference>
<dbReference type="GO" id="GO:0046854">
    <property type="term" value="P:phosphatidylinositol phosphate biosynthetic process"/>
    <property type="evidence" value="ECO:0007669"/>
    <property type="project" value="TreeGrafter"/>
</dbReference>
<evidence type="ECO:0000256" key="1">
    <source>
        <dbReference type="ARBA" id="ARBA00007374"/>
    </source>
</evidence>
<dbReference type="GO" id="GO:0005737">
    <property type="term" value="C:cytoplasm"/>
    <property type="evidence" value="ECO:0007669"/>
    <property type="project" value="TreeGrafter"/>
</dbReference>
<dbReference type="Pfam" id="PF03770">
    <property type="entry name" value="IPK"/>
    <property type="match status" value="1"/>
</dbReference>
<organism evidence="5 6">
    <name type="scientific">Physocladia obscura</name>
    <dbReference type="NCBI Taxonomy" id="109957"/>
    <lineage>
        <taxon>Eukaryota</taxon>
        <taxon>Fungi</taxon>
        <taxon>Fungi incertae sedis</taxon>
        <taxon>Chytridiomycota</taxon>
        <taxon>Chytridiomycota incertae sedis</taxon>
        <taxon>Chytridiomycetes</taxon>
        <taxon>Chytridiales</taxon>
        <taxon>Chytriomycetaceae</taxon>
        <taxon>Physocladia</taxon>
    </lineage>
</organism>
<evidence type="ECO:0000313" key="6">
    <source>
        <dbReference type="Proteomes" id="UP001211907"/>
    </source>
</evidence>
<dbReference type="PANTHER" id="PTHR12400:SF21">
    <property type="entry name" value="KINASE"/>
    <property type="match status" value="1"/>
</dbReference>
<dbReference type="GO" id="GO:0000828">
    <property type="term" value="F:inositol hexakisphosphate kinase activity"/>
    <property type="evidence" value="ECO:0007669"/>
    <property type="project" value="TreeGrafter"/>
</dbReference>
<protein>
    <recommendedName>
        <fullName evidence="4">Kinase</fullName>
        <ecNumber evidence="4">2.7.-.-</ecNumber>
    </recommendedName>
</protein>
<dbReference type="EMBL" id="JADGJH010000641">
    <property type="protein sequence ID" value="KAJ3124935.1"/>
    <property type="molecule type" value="Genomic_DNA"/>
</dbReference>
<gene>
    <name evidence="5" type="ORF">HK100_011059</name>
</gene>
<evidence type="ECO:0000256" key="3">
    <source>
        <dbReference type="ARBA" id="ARBA00022777"/>
    </source>
</evidence>